<comment type="similarity">
    <text evidence="1">Belongs to the short-chain dehydrogenases/reductases (SDR) family.</text>
</comment>
<comment type="caution">
    <text evidence="3">The sequence shown here is derived from an EMBL/GenBank/DDBJ whole genome shotgun (WGS) entry which is preliminary data.</text>
</comment>
<evidence type="ECO:0000259" key="2">
    <source>
        <dbReference type="SMART" id="SM00822"/>
    </source>
</evidence>
<proteinExistence type="inferred from homology"/>
<dbReference type="PANTHER" id="PTHR42760">
    <property type="entry name" value="SHORT-CHAIN DEHYDROGENASES/REDUCTASES FAMILY MEMBER"/>
    <property type="match status" value="1"/>
</dbReference>
<dbReference type="InterPro" id="IPR020904">
    <property type="entry name" value="Sc_DH/Rdtase_CS"/>
</dbReference>
<feature type="domain" description="Ketoreductase" evidence="2">
    <location>
        <begin position="11"/>
        <end position="199"/>
    </location>
</feature>
<dbReference type="PANTHER" id="PTHR42760:SF135">
    <property type="entry name" value="BLL7886 PROTEIN"/>
    <property type="match status" value="1"/>
</dbReference>
<dbReference type="InterPro" id="IPR002347">
    <property type="entry name" value="SDR_fam"/>
</dbReference>
<dbReference type="SMART" id="SM00822">
    <property type="entry name" value="PKS_KR"/>
    <property type="match status" value="1"/>
</dbReference>
<keyword evidence="4" id="KW-1185">Reference proteome</keyword>
<dbReference type="SUPFAM" id="SSF51735">
    <property type="entry name" value="NAD(P)-binding Rossmann-fold domains"/>
    <property type="match status" value="1"/>
</dbReference>
<sequence>MTSNPLTLEGKNIIVTGAAQGIGEAIARLSVALGAKVTLVDVQTEKLQNLAEDLGADKARACVGSVADAAFVNEMVHSVLEADGAIHGLVNNAGIVRAAMITSMSTDTWQQVIDVNLTGVFQCLQAVGRHMVERRRAGDTSPASIVNISSDAGRRGTIGQVNYGAAKAGVLGITMSAAREWAAQSVRVNSICFGVVETEMTETVRSDKFRERVLAQVPMGRFTAPDEVAPPVCFLLSPGASYITGQHLSVNGGYTIGV</sequence>
<dbReference type="PROSITE" id="PS00061">
    <property type="entry name" value="ADH_SHORT"/>
    <property type="match status" value="1"/>
</dbReference>
<evidence type="ECO:0000256" key="1">
    <source>
        <dbReference type="ARBA" id="ARBA00006484"/>
    </source>
</evidence>
<dbReference type="EC" id="1.1.1.100" evidence="3"/>
<dbReference type="PRINTS" id="PR00080">
    <property type="entry name" value="SDRFAMILY"/>
</dbReference>
<gene>
    <name evidence="3" type="ORF">ABIE13_001336</name>
</gene>
<dbReference type="InterPro" id="IPR057326">
    <property type="entry name" value="KR_dom"/>
</dbReference>
<dbReference type="PRINTS" id="PR00081">
    <property type="entry name" value="GDHRDH"/>
</dbReference>
<dbReference type="RefSeq" id="WP_354442202.1">
    <property type="nucleotide sequence ID" value="NZ_JBEPSH010000002.1"/>
</dbReference>
<organism evidence="3 4">
    <name type="scientific">Ottowia thiooxydans</name>
    <dbReference type="NCBI Taxonomy" id="219182"/>
    <lineage>
        <taxon>Bacteria</taxon>
        <taxon>Pseudomonadati</taxon>
        <taxon>Pseudomonadota</taxon>
        <taxon>Betaproteobacteria</taxon>
        <taxon>Burkholderiales</taxon>
        <taxon>Comamonadaceae</taxon>
        <taxon>Ottowia</taxon>
    </lineage>
</organism>
<protein>
    <submittedName>
        <fullName evidence="3">3-oxoacyl-[acyl-carrier protein] reductase</fullName>
        <ecNumber evidence="3">1.1.1.100</ecNumber>
    </submittedName>
</protein>
<name>A0ABV2Q5C3_9BURK</name>
<reference evidence="3 4" key="1">
    <citation type="submission" date="2024-06" db="EMBL/GenBank/DDBJ databases">
        <title>Sorghum-associated microbial communities from plants grown in Nebraska, USA.</title>
        <authorList>
            <person name="Schachtman D."/>
        </authorList>
    </citation>
    <scope>NUCLEOTIDE SEQUENCE [LARGE SCALE GENOMIC DNA]</scope>
    <source>
        <strain evidence="3 4">2709</strain>
    </source>
</reference>
<dbReference type="Proteomes" id="UP001549320">
    <property type="component" value="Unassembled WGS sequence"/>
</dbReference>
<dbReference type="GO" id="GO:0004316">
    <property type="term" value="F:3-oxoacyl-[acyl-carrier-protein] reductase (NADPH) activity"/>
    <property type="evidence" value="ECO:0007669"/>
    <property type="project" value="UniProtKB-EC"/>
</dbReference>
<accession>A0ABV2Q5C3</accession>
<dbReference type="Pfam" id="PF13561">
    <property type="entry name" value="adh_short_C2"/>
    <property type="match status" value="1"/>
</dbReference>
<evidence type="ECO:0000313" key="4">
    <source>
        <dbReference type="Proteomes" id="UP001549320"/>
    </source>
</evidence>
<evidence type="ECO:0000313" key="3">
    <source>
        <dbReference type="EMBL" id="MET4576236.1"/>
    </source>
</evidence>
<dbReference type="Gene3D" id="3.40.50.720">
    <property type="entry name" value="NAD(P)-binding Rossmann-like Domain"/>
    <property type="match status" value="1"/>
</dbReference>
<keyword evidence="3" id="KW-0560">Oxidoreductase</keyword>
<dbReference type="EMBL" id="JBEPSH010000002">
    <property type="protein sequence ID" value="MET4576236.1"/>
    <property type="molecule type" value="Genomic_DNA"/>
</dbReference>
<dbReference type="InterPro" id="IPR036291">
    <property type="entry name" value="NAD(P)-bd_dom_sf"/>
</dbReference>